<dbReference type="EMBL" id="BJWL01000018">
    <property type="protein sequence ID" value="GFZ06644.1"/>
    <property type="molecule type" value="Genomic_DNA"/>
</dbReference>
<organism evidence="2 3">
    <name type="scientific">Actinidia rufa</name>
    <dbReference type="NCBI Taxonomy" id="165716"/>
    <lineage>
        <taxon>Eukaryota</taxon>
        <taxon>Viridiplantae</taxon>
        <taxon>Streptophyta</taxon>
        <taxon>Embryophyta</taxon>
        <taxon>Tracheophyta</taxon>
        <taxon>Spermatophyta</taxon>
        <taxon>Magnoliopsida</taxon>
        <taxon>eudicotyledons</taxon>
        <taxon>Gunneridae</taxon>
        <taxon>Pentapetalae</taxon>
        <taxon>asterids</taxon>
        <taxon>Ericales</taxon>
        <taxon>Actinidiaceae</taxon>
        <taxon>Actinidia</taxon>
    </lineage>
</organism>
<feature type="region of interest" description="Disordered" evidence="1">
    <location>
        <begin position="1"/>
        <end position="21"/>
    </location>
</feature>
<accession>A0A7J0G770</accession>
<sequence length="243" mass="27061">MSSQYPKSPIPISLQQPSLDRGELETPSPLVFYGCGVLSCHTPAGNVYFLAQFGAVCQNDCSHYSLHLRSCLLPRHSTSSPLDNRAHPMANTGQAPNLEGIHREMHGIIEQIRIMNELNVRMVHHLTTNNLPPVTSLIPEDAGRSCHSHRSATRICRIIRVLVKDAPQGAINADSQVYTQDEEGVWRSLNPDHPSELKIQQVRKLANKEDHLAKKTVCTDIAINPLIRNSKTWMPESMLLISA</sequence>
<reference evidence="2 3" key="1">
    <citation type="submission" date="2019-07" db="EMBL/GenBank/DDBJ databases">
        <title>De Novo Assembly of kiwifruit Actinidia rufa.</title>
        <authorList>
            <person name="Sugita-Konishi S."/>
            <person name="Sato K."/>
            <person name="Mori E."/>
            <person name="Abe Y."/>
            <person name="Kisaki G."/>
            <person name="Hamano K."/>
            <person name="Suezawa K."/>
            <person name="Otani M."/>
            <person name="Fukuda T."/>
            <person name="Manabe T."/>
            <person name="Gomi K."/>
            <person name="Tabuchi M."/>
            <person name="Akimitsu K."/>
            <person name="Kataoka I."/>
        </authorList>
    </citation>
    <scope>NUCLEOTIDE SEQUENCE [LARGE SCALE GENOMIC DNA]</scope>
    <source>
        <strain evidence="3">cv. Fuchu</strain>
    </source>
</reference>
<evidence type="ECO:0000256" key="1">
    <source>
        <dbReference type="SAM" id="MobiDB-lite"/>
    </source>
</evidence>
<protein>
    <submittedName>
        <fullName evidence="2">Uncharacterized protein</fullName>
    </submittedName>
</protein>
<gene>
    <name evidence="2" type="ORF">Acr_18g0008140</name>
</gene>
<evidence type="ECO:0000313" key="2">
    <source>
        <dbReference type="EMBL" id="GFZ06644.1"/>
    </source>
</evidence>
<dbReference type="Proteomes" id="UP000585474">
    <property type="component" value="Unassembled WGS sequence"/>
</dbReference>
<dbReference type="AlphaFoldDB" id="A0A7J0G770"/>
<keyword evidence="3" id="KW-1185">Reference proteome</keyword>
<evidence type="ECO:0000313" key="3">
    <source>
        <dbReference type="Proteomes" id="UP000585474"/>
    </source>
</evidence>
<name>A0A7J0G770_9ERIC</name>
<proteinExistence type="predicted"/>
<comment type="caution">
    <text evidence="2">The sequence shown here is derived from an EMBL/GenBank/DDBJ whole genome shotgun (WGS) entry which is preliminary data.</text>
</comment>